<protein>
    <submittedName>
        <fullName evidence="1">Uncharacterized protein</fullName>
    </submittedName>
</protein>
<organism evidence="1 2">
    <name type="scientific">Flavobacterium hydrocarbonoxydans</name>
    <dbReference type="NCBI Taxonomy" id="2683249"/>
    <lineage>
        <taxon>Bacteria</taxon>
        <taxon>Pseudomonadati</taxon>
        <taxon>Bacteroidota</taxon>
        <taxon>Flavobacteriia</taxon>
        <taxon>Flavobacteriales</taxon>
        <taxon>Flavobacteriaceae</taxon>
        <taxon>Flavobacterium</taxon>
    </lineage>
</organism>
<proteinExistence type="predicted"/>
<dbReference type="AlphaFoldDB" id="A0A6I4NWM9"/>
<name>A0A6I4NWM9_9FLAO</name>
<evidence type="ECO:0000313" key="1">
    <source>
        <dbReference type="EMBL" id="MWB96099.1"/>
    </source>
</evidence>
<accession>A0A6I4NWM9</accession>
<keyword evidence="2" id="KW-1185">Reference proteome</keyword>
<dbReference type="Proteomes" id="UP000471501">
    <property type="component" value="Unassembled WGS sequence"/>
</dbReference>
<reference evidence="1 2" key="1">
    <citation type="submission" date="2019-12" db="EMBL/GenBank/DDBJ databases">
        <authorList>
            <person name="Kim Y.S."/>
        </authorList>
    </citation>
    <scope>NUCLEOTIDE SEQUENCE [LARGE SCALE GENOMIC DNA]</scope>
    <source>
        <strain evidence="1 2">GA093</strain>
    </source>
</reference>
<sequence length="163" mass="18635">MALKNLSPAHYTPTERSSALLGLTAVETALAAKFKSLSTEDRIKYGSVHEQNKLFINKVKDLRNSQPALSCSDIDWTEFLNDLDSREFLQNFIMRLETLAQNLKNNKILHDYDNFRAALVDYDYSKFKANSNISGYESKVNELGQFFGRTVTQKEKKENDTPT</sequence>
<dbReference type="RefSeq" id="WP_160375997.1">
    <property type="nucleotide sequence ID" value="NZ_WSTB01000010.1"/>
</dbReference>
<dbReference type="EMBL" id="WSTB01000010">
    <property type="protein sequence ID" value="MWB96099.1"/>
    <property type="molecule type" value="Genomic_DNA"/>
</dbReference>
<evidence type="ECO:0000313" key="2">
    <source>
        <dbReference type="Proteomes" id="UP000471501"/>
    </source>
</evidence>
<comment type="caution">
    <text evidence="1">The sequence shown here is derived from an EMBL/GenBank/DDBJ whole genome shotgun (WGS) entry which is preliminary data.</text>
</comment>
<gene>
    <name evidence="1" type="ORF">GON26_17165</name>
</gene>